<dbReference type="Proteomes" id="UP000008178">
    <property type="component" value="Chromosome"/>
</dbReference>
<dbReference type="OrthoDB" id="9804819at2"/>
<evidence type="ECO:0000256" key="3">
    <source>
        <dbReference type="ARBA" id="ARBA00022840"/>
    </source>
</evidence>
<keyword evidence="1" id="KW-0813">Transport</keyword>
<feature type="domain" description="ABC transporter" evidence="4">
    <location>
        <begin position="5"/>
        <end position="232"/>
    </location>
</feature>
<dbReference type="InterPro" id="IPR003439">
    <property type="entry name" value="ABC_transporter-like_ATP-bd"/>
</dbReference>
<dbReference type="HOGENOM" id="CLU_000604_1_2_9"/>
<dbReference type="GeneID" id="93723254"/>
<dbReference type="GO" id="GO:0005524">
    <property type="term" value="F:ATP binding"/>
    <property type="evidence" value="ECO:0007669"/>
    <property type="project" value="UniProtKB-KW"/>
</dbReference>
<dbReference type="Pfam" id="PF00005">
    <property type="entry name" value="ABC_tran"/>
    <property type="match status" value="1"/>
</dbReference>
<dbReference type="GO" id="GO:0016887">
    <property type="term" value="F:ATP hydrolysis activity"/>
    <property type="evidence" value="ECO:0007669"/>
    <property type="project" value="InterPro"/>
</dbReference>
<dbReference type="PROSITE" id="PS50893">
    <property type="entry name" value="ABC_TRANSPORTER_2"/>
    <property type="match status" value="1"/>
</dbReference>
<evidence type="ECO:0000313" key="6">
    <source>
        <dbReference type="Proteomes" id="UP000008178"/>
    </source>
</evidence>
<dbReference type="AlphaFoldDB" id="G2T3I7"/>
<dbReference type="PANTHER" id="PTHR42939:SF3">
    <property type="entry name" value="ABC TRANSPORTER ATP-BINDING COMPONENT"/>
    <property type="match status" value="1"/>
</dbReference>
<dbReference type="STRING" id="585394.RHOM_07225"/>
<organism evidence="5 6">
    <name type="scientific">Roseburia hominis (strain DSM 16839 / JCM 17582 / NCIMB 14029 / A2-183)</name>
    <dbReference type="NCBI Taxonomy" id="585394"/>
    <lineage>
        <taxon>Bacteria</taxon>
        <taxon>Bacillati</taxon>
        <taxon>Bacillota</taxon>
        <taxon>Clostridia</taxon>
        <taxon>Lachnospirales</taxon>
        <taxon>Lachnospiraceae</taxon>
        <taxon>Roseburia</taxon>
    </lineage>
</organism>
<dbReference type="CDD" id="cd03230">
    <property type="entry name" value="ABC_DR_subfamily_A"/>
    <property type="match status" value="1"/>
</dbReference>
<keyword evidence="2" id="KW-0547">Nucleotide-binding</keyword>
<keyword evidence="3 5" id="KW-0067">ATP-binding</keyword>
<evidence type="ECO:0000256" key="2">
    <source>
        <dbReference type="ARBA" id="ARBA00022741"/>
    </source>
</evidence>
<dbReference type="InterPro" id="IPR027417">
    <property type="entry name" value="P-loop_NTPase"/>
</dbReference>
<keyword evidence="6" id="KW-1185">Reference proteome</keyword>
<dbReference type="InterPro" id="IPR051782">
    <property type="entry name" value="ABC_Transporter_VariousFunc"/>
</dbReference>
<dbReference type="RefSeq" id="WP_014079597.1">
    <property type="nucleotide sequence ID" value="NC_015977.1"/>
</dbReference>
<dbReference type="eggNOG" id="COG1131">
    <property type="taxonomic scope" value="Bacteria"/>
</dbReference>
<reference evidence="5 6" key="1">
    <citation type="journal article" date="2015" name="Genome Announc.">
        <title>Complete genome sequence of the human gut symbiont Roseburia hominis.</title>
        <authorList>
            <person name="Travis A.J."/>
            <person name="Kelly D."/>
            <person name="Flint H.J."/>
            <person name="Aminov R.I."/>
        </authorList>
    </citation>
    <scope>NUCLEOTIDE SEQUENCE [LARGE SCALE GENOMIC DNA]</scope>
    <source>
        <strain evidence="6">DSM 16839 / JCM 17582 / NCIMB 14029 / A2-183</strain>
    </source>
</reference>
<evidence type="ECO:0000259" key="4">
    <source>
        <dbReference type="PROSITE" id="PS50893"/>
    </source>
</evidence>
<dbReference type="BioCyc" id="RHOM585394:G1H02-1450-MONOMER"/>
<evidence type="ECO:0000313" key="5">
    <source>
        <dbReference type="EMBL" id="AEN96558.1"/>
    </source>
</evidence>
<name>G2T3I7_ROSHA</name>
<accession>G2T3I7</accession>
<dbReference type="Gene3D" id="3.40.50.300">
    <property type="entry name" value="P-loop containing nucleotide triphosphate hydrolases"/>
    <property type="match status" value="1"/>
</dbReference>
<sequence length="295" mass="33639">MENILELQQVSKTFSKSKFSLENVSFNLPYGAIMGFVGENGAGKTTTIGCILNTIKKDSGKIKLFGQEMSDADTDMREKIGVVYDGDNFPTYWTATQLAKVMAGFYKQWDNILFLKYLEEYKLPANQKIKQYSRGMTMKLAIAVALSHHPQLLILDEATGGLDPIVRDEMLDTFLDFVQEENHSILLSSHITSDLEKVADYITFIHNGKMIMTVSKNDLVYNYAVMRCKENQFLALDPTDIIAYRKRDFQIDVLVSDCKAMQRKYKDTVIDHISVDDIFLLLVRGGNVYERAFQK</sequence>
<gene>
    <name evidence="5" type="ordered locus">RHOM_07225</name>
</gene>
<dbReference type="SUPFAM" id="SSF52540">
    <property type="entry name" value="P-loop containing nucleoside triphosphate hydrolases"/>
    <property type="match status" value="1"/>
</dbReference>
<proteinExistence type="predicted"/>
<dbReference type="EMBL" id="CP003040">
    <property type="protein sequence ID" value="AEN96558.1"/>
    <property type="molecule type" value="Genomic_DNA"/>
</dbReference>
<dbReference type="PANTHER" id="PTHR42939">
    <property type="entry name" value="ABC TRANSPORTER ATP-BINDING PROTEIN ALBC-RELATED"/>
    <property type="match status" value="1"/>
</dbReference>
<dbReference type="SMART" id="SM00382">
    <property type="entry name" value="AAA"/>
    <property type="match status" value="1"/>
</dbReference>
<dbReference type="InterPro" id="IPR003593">
    <property type="entry name" value="AAA+_ATPase"/>
</dbReference>
<protein>
    <submittedName>
        <fullName evidence="5">ABC transporter ATP-binding protein</fullName>
    </submittedName>
</protein>
<evidence type="ECO:0000256" key="1">
    <source>
        <dbReference type="ARBA" id="ARBA00022448"/>
    </source>
</evidence>
<dbReference type="KEGG" id="rho:RHOM_07225"/>